<accession>A0A915IUQ8</accession>
<organism evidence="1 2">
    <name type="scientific">Romanomermis culicivorax</name>
    <name type="common">Nematode worm</name>
    <dbReference type="NCBI Taxonomy" id="13658"/>
    <lineage>
        <taxon>Eukaryota</taxon>
        <taxon>Metazoa</taxon>
        <taxon>Ecdysozoa</taxon>
        <taxon>Nematoda</taxon>
        <taxon>Enoplea</taxon>
        <taxon>Dorylaimia</taxon>
        <taxon>Mermithida</taxon>
        <taxon>Mermithoidea</taxon>
        <taxon>Mermithidae</taxon>
        <taxon>Romanomermis</taxon>
    </lineage>
</organism>
<dbReference type="Proteomes" id="UP000887565">
    <property type="component" value="Unplaced"/>
</dbReference>
<dbReference type="WBParaSite" id="nRc.2.0.1.t17552-RA">
    <property type="protein sequence ID" value="nRc.2.0.1.t17552-RA"/>
    <property type="gene ID" value="nRc.2.0.1.g17552"/>
</dbReference>
<proteinExistence type="predicted"/>
<evidence type="ECO:0000313" key="1">
    <source>
        <dbReference type="Proteomes" id="UP000887565"/>
    </source>
</evidence>
<protein>
    <submittedName>
        <fullName evidence="2">Ig-like domain-containing protein</fullName>
    </submittedName>
</protein>
<reference evidence="2" key="1">
    <citation type="submission" date="2022-11" db="UniProtKB">
        <authorList>
            <consortium name="WormBaseParasite"/>
        </authorList>
    </citation>
    <scope>IDENTIFICATION</scope>
</reference>
<sequence length="89" mass="10376">MITGPTNKEFRKPFFINCEFEMGSPRSEVRWYKDGEPSTSCINMGTISPKSRAFVLKLEEKKNQRQLYGKTQDTMNGVHDEDRIIKTEK</sequence>
<dbReference type="AlphaFoldDB" id="A0A915IUQ8"/>
<keyword evidence="1" id="KW-1185">Reference proteome</keyword>
<name>A0A915IUQ8_ROMCU</name>
<evidence type="ECO:0000313" key="2">
    <source>
        <dbReference type="WBParaSite" id="nRc.2.0.1.t17552-RA"/>
    </source>
</evidence>